<dbReference type="Pfam" id="PF00135">
    <property type="entry name" value="COesterase"/>
    <property type="match status" value="1"/>
</dbReference>
<dbReference type="AlphaFoldDB" id="A0A507AVD1"/>
<accession>A0A507AVD1</accession>
<proteinExistence type="predicted"/>
<dbReference type="InParanoid" id="A0A507AVD1"/>
<reference evidence="3 4" key="1">
    <citation type="submission" date="2019-06" db="EMBL/GenBank/DDBJ databases">
        <title>Draft genome sequence of the filamentous fungus Phialemoniopsis curvata isolated from diesel fuel.</title>
        <authorList>
            <person name="Varaljay V.A."/>
            <person name="Lyon W.J."/>
            <person name="Crouch A.L."/>
            <person name="Drake C.E."/>
            <person name="Hollomon J.M."/>
            <person name="Nadeau L.J."/>
            <person name="Nunn H.S."/>
            <person name="Stevenson B.S."/>
            <person name="Bojanowski C.L."/>
            <person name="Crookes-Goodson W.J."/>
        </authorList>
    </citation>
    <scope>NUCLEOTIDE SEQUENCE [LARGE SCALE GENOMIC DNA]</scope>
    <source>
        <strain evidence="3 4">D216</strain>
    </source>
</reference>
<sequence length="604" mass="68146">MKLFSLPKTALAVLAAVTATASATRGPSIPPTQVDQSIVINLGYAQYNPRLTILADSSYLFSNVRYGSLPVKPDGQIMSFSRAQIPKGNGELFDGTDDVICPQAWSEEETYEPLTPNDQPFRESEDCLFLDIWVPGPAMDALRQEPPLSIRPVTVWFHEAPWYRHGSKYDKPLRIVTNHLPRDDAPILVSVNYRLGMFGFSNAPNVTRNLGLWDQHRALEWVQQYIHLFGGDKSLVTLMGQFSGAGSVLHHLTAWAGEKQDQHFSSAVMISPTLYYPPSRLTSKMLEKHILHKATFYTGEPIKSFEDLRQSNTDETRAINLRVVEEYPKYFVPAVDGSLVPANPLVMLRKGLFDHNVKVMVGNDDRNSAWEVGDVNSYNITKRLREWFPRMSYASAHHVMHKLYPGDTVLFDESYGTPQERLQRILHDAFTACNGVVLAQNNPDNVWKWSSKKERIFEPGRPFRLAHEGESLFDVATPAGTRNGTVIDGPTAELYIAHFLSTGDPNWAIRSDRPVWEKYGVGKREMRFGLTKVYSQQAISETQLERCKWWAEEQYQPLQHRTSTLKMPGAGPGHVPRSKATTLGRKLEGCLALPVFVAILMALY</sequence>
<comment type="caution">
    <text evidence="3">The sequence shown here is derived from an EMBL/GenBank/DDBJ whole genome shotgun (WGS) entry which is preliminary data.</text>
</comment>
<dbReference type="PROSITE" id="PS00941">
    <property type="entry name" value="CARBOXYLESTERASE_B_2"/>
    <property type="match status" value="1"/>
</dbReference>
<keyword evidence="4" id="KW-1185">Reference proteome</keyword>
<dbReference type="InterPro" id="IPR050309">
    <property type="entry name" value="Type-B_Carboxylest/Lipase"/>
</dbReference>
<dbReference type="OrthoDB" id="408631at2759"/>
<dbReference type="InterPro" id="IPR019819">
    <property type="entry name" value="Carboxylesterase_B_CS"/>
</dbReference>
<protein>
    <recommendedName>
        <fullName evidence="2">Carboxylesterase type B domain-containing protein</fullName>
    </recommendedName>
</protein>
<feature type="signal peptide" evidence="1">
    <location>
        <begin position="1"/>
        <end position="23"/>
    </location>
</feature>
<evidence type="ECO:0000313" key="4">
    <source>
        <dbReference type="Proteomes" id="UP000319257"/>
    </source>
</evidence>
<dbReference type="Proteomes" id="UP000319257">
    <property type="component" value="Unassembled WGS sequence"/>
</dbReference>
<organism evidence="3 4">
    <name type="scientific">Thyridium curvatum</name>
    <dbReference type="NCBI Taxonomy" id="1093900"/>
    <lineage>
        <taxon>Eukaryota</taxon>
        <taxon>Fungi</taxon>
        <taxon>Dikarya</taxon>
        <taxon>Ascomycota</taxon>
        <taxon>Pezizomycotina</taxon>
        <taxon>Sordariomycetes</taxon>
        <taxon>Sordariomycetidae</taxon>
        <taxon>Thyridiales</taxon>
        <taxon>Thyridiaceae</taxon>
        <taxon>Thyridium</taxon>
    </lineage>
</organism>
<dbReference type="InterPro" id="IPR002018">
    <property type="entry name" value="CarbesteraseB"/>
</dbReference>
<dbReference type="SUPFAM" id="SSF53474">
    <property type="entry name" value="alpha/beta-Hydrolases"/>
    <property type="match status" value="1"/>
</dbReference>
<dbReference type="RefSeq" id="XP_030990610.1">
    <property type="nucleotide sequence ID" value="XM_031144586.1"/>
</dbReference>
<dbReference type="InterPro" id="IPR029058">
    <property type="entry name" value="AB_hydrolase_fold"/>
</dbReference>
<dbReference type="Gene3D" id="3.40.50.1820">
    <property type="entry name" value="alpha/beta hydrolase"/>
    <property type="match status" value="1"/>
</dbReference>
<name>A0A507AVD1_9PEZI</name>
<feature type="domain" description="Carboxylesterase type B" evidence="2">
    <location>
        <begin position="58"/>
        <end position="547"/>
    </location>
</feature>
<evidence type="ECO:0000313" key="3">
    <source>
        <dbReference type="EMBL" id="TPX08899.1"/>
    </source>
</evidence>
<dbReference type="GeneID" id="41977050"/>
<dbReference type="EMBL" id="SKBQ01000071">
    <property type="protein sequence ID" value="TPX08899.1"/>
    <property type="molecule type" value="Genomic_DNA"/>
</dbReference>
<keyword evidence="1" id="KW-0732">Signal</keyword>
<feature type="chain" id="PRO_5021378126" description="Carboxylesterase type B domain-containing protein" evidence="1">
    <location>
        <begin position="24"/>
        <end position="604"/>
    </location>
</feature>
<dbReference type="PANTHER" id="PTHR11559">
    <property type="entry name" value="CARBOXYLESTERASE"/>
    <property type="match status" value="1"/>
</dbReference>
<evidence type="ECO:0000256" key="1">
    <source>
        <dbReference type="SAM" id="SignalP"/>
    </source>
</evidence>
<evidence type="ECO:0000259" key="2">
    <source>
        <dbReference type="Pfam" id="PF00135"/>
    </source>
</evidence>
<dbReference type="STRING" id="1093900.A0A507AVD1"/>
<gene>
    <name evidence="3" type="ORF">E0L32_009603</name>
</gene>